<evidence type="ECO:0000313" key="3">
    <source>
        <dbReference type="EMBL" id="MDN2482237.1"/>
    </source>
</evidence>
<sequence>MIIPWQEIESETLDNLIKEFILREGTDYGEYEVTLEQKVEQVRKQIETGDAVIVFSELHETIDIQVRKSIGKF</sequence>
<dbReference type="InterPro" id="IPR036685">
    <property type="entry name" value="YehU-like_sf"/>
</dbReference>
<evidence type="ECO:0000256" key="1">
    <source>
        <dbReference type="ARBA" id="ARBA00006450"/>
    </source>
</evidence>
<dbReference type="Gene3D" id="1.10.10.610">
    <property type="entry name" value="YehU-like"/>
    <property type="match status" value="1"/>
</dbReference>
<evidence type="ECO:0000256" key="2">
    <source>
        <dbReference type="HAMAP-Rule" id="MF_00690"/>
    </source>
</evidence>
<keyword evidence="4" id="KW-1185">Reference proteome</keyword>
<name>A0ABT7Y2L2_9VIBR</name>
<dbReference type="Proteomes" id="UP001169719">
    <property type="component" value="Unassembled WGS sequence"/>
</dbReference>
<dbReference type="EMBL" id="JAUEOZ010000001">
    <property type="protein sequence ID" value="MDN2482237.1"/>
    <property type="molecule type" value="Genomic_DNA"/>
</dbReference>
<reference evidence="3" key="1">
    <citation type="submission" date="2024-05" db="EMBL/GenBank/DDBJ databases">
        <title>Genome Sequences of Four Agar- Degrading Marine Bacteria.</title>
        <authorList>
            <person name="Phillips E.K."/>
            <person name="Shaffer J.C."/>
            <person name="Henson M.W."/>
            <person name="Temperton B."/>
            <person name="Thrash C.J."/>
            <person name="Martin M.O."/>
        </authorList>
    </citation>
    <scope>NUCLEOTIDE SEQUENCE</scope>
    <source>
        <strain evidence="3">EKP203</strain>
    </source>
</reference>
<organism evidence="3 4">
    <name type="scientific">Vibrio agarivorans</name>
    <dbReference type="NCBI Taxonomy" id="153622"/>
    <lineage>
        <taxon>Bacteria</taxon>
        <taxon>Pseudomonadati</taxon>
        <taxon>Pseudomonadota</taxon>
        <taxon>Gammaproteobacteria</taxon>
        <taxon>Vibrionales</taxon>
        <taxon>Vibrionaceae</taxon>
        <taxon>Vibrio</taxon>
    </lineage>
</organism>
<dbReference type="NCBIfam" id="NF003438">
    <property type="entry name" value="PRK04966.1"/>
    <property type="match status" value="1"/>
</dbReference>
<protein>
    <recommendedName>
        <fullName evidence="2">UPF0270 protein QWJ08_12720</fullName>
    </recommendedName>
</protein>
<comment type="similarity">
    <text evidence="1 2">Belongs to the UPF0270 family.</text>
</comment>
<dbReference type="PIRSF" id="PIRSF006169">
    <property type="entry name" value="UCP006169"/>
    <property type="match status" value="1"/>
</dbReference>
<evidence type="ECO:0000313" key="4">
    <source>
        <dbReference type="Proteomes" id="UP001169719"/>
    </source>
</evidence>
<accession>A0ABT7Y2L2</accession>
<proteinExistence type="inferred from homology"/>
<dbReference type="InterPro" id="IPR010648">
    <property type="entry name" value="UPF0270"/>
</dbReference>
<dbReference type="RefSeq" id="WP_289962235.1">
    <property type="nucleotide sequence ID" value="NZ_JAUEOZ010000001.1"/>
</dbReference>
<dbReference type="SUPFAM" id="SSF118001">
    <property type="entry name" value="YehU-like"/>
    <property type="match status" value="1"/>
</dbReference>
<comment type="caution">
    <text evidence="3">The sequence shown here is derived from an EMBL/GenBank/DDBJ whole genome shotgun (WGS) entry which is preliminary data.</text>
</comment>
<gene>
    <name evidence="3" type="ORF">QWJ08_12720</name>
</gene>
<dbReference type="HAMAP" id="MF_00690">
    <property type="entry name" value="UPF0270"/>
    <property type="match status" value="1"/>
</dbReference>
<dbReference type="Pfam" id="PF06794">
    <property type="entry name" value="UPF0270"/>
    <property type="match status" value="1"/>
</dbReference>